<gene>
    <name evidence="2" type="ORF">DFR35_2464</name>
</gene>
<dbReference type="GO" id="GO:0005525">
    <property type="term" value="F:GTP binding"/>
    <property type="evidence" value="ECO:0007669"/>
    <property type="project" value="InterPro"/>
</dbReference>
<dbReference type="PANTHER" id="PTHR40072">
    <property type="entry name" value="MOLYBDOPTERIN-GUANINE DINUCLEOTIDE BIOSYNTHESIS ADAPTER PROTEIN-RELATED"/>
    <property type="match status" value="1"/>
</dbReference>
<name>A0A497X8U4_9PROT</name>
<evidence type="ECO:0000313" key="2">
    <source>
        <dbReference type="EMBL" id="RLJ62651.1"/>
    </source>
</evidence>
<dbReference type="InterPro" id="IPR027417">
    <property type="entry name" value="P-loop_NTPase"/>
</dbReference>
<protein>
    <submittedName>
        <fullName evidence="2">Molybdopterin guanine dinucleotide biosynthesis accessory protein MobB</fullName>
    </submittedName>
</protein>
<reference evidence="2 3" key="1">
    <citation type="submission" date="2018-10" db="EMBL/GenBank/DDBJ databases">
        <title>Genomic Encyclopedia of Type Strains, Phase IV (KMG-IV): sequencing the most valuable type-strain genomes for metagenomic binning, comparative biology and taxonomic classification.</title>
        <authorList>
            <person name="Goeker M."/>
        </authorList>
    </citation>
    <scope>NUCLEOTIDE SEQUENCE [LARGE SCALE GENOMIC DNA]</scope>
    <source>
        <strain evidence="2 3">DSM 26916</strain>
    </source>
</reference>
<sequence length="164" mass="17957">MKVFGFAGYSNAGKTTLIEALIARFVARGLRVSLIKHAHHGFDIDRPGKDSFRHREAGAAEVMLVCDKRWAIMHELRDEPEPDLEQQLARLAPCDLVLIEGYKSNAVPKIEVHRPANGKPFIWPENPSIVAVASDVAVAGPLPWLDLNDRAAIAAFVLNATGLS</sequence>
<dbReference type="GO" id="GO:0006777">
    <property type="term" value="P:Mo-molybdopterin cofactor biosynthetic process"/>
    <property type="evidence" value="ECO:0007669"/>
    <property type="project" value="InterPro"/>
</dbReference>
<dbReference type="SUPFAM" id="SSF52540">
    <property type="entry name" value="P-loop containing nucleoside triphosphate hydrolases"/>
    <property type="match status" value="1"/>
</dbReference>
<dbReference type="NCBIfam" id="TIGR00176">
    <property type="entry name" value="mobB"/>
    <property type="match status" value="1"/>
</dbReference>
<organism evidence="2 3">
    <name type="scientific">Sulfurisoma sediminicola</name>
    <dbReference type="NCBI Taxonomy" id="1381557"/>
    <lineage>
        <taxon>Bacteria</taxon>
        <taxon>Pseudomonadati</taxon>
        <taxon>Pseudomonadota</taxon>
        <taxon>Betaproteobacteria</taxon>
        <taxon>Nitrosomonadales</taxon>
        <taxon>Sterolibacteriaceae</taxon>
        <taxon>Sulfurisoma</taxon>
    </lineage>
</organism>
<accession>A0A497X8U4</accession>
<dbReference type="AlphaFoldDB" id="A0A497X8U4"/>
<dbReference type="PANTHER" id="PTHR40072:SF1">
    <property type="entry name" value="MOLYBDOPTERIN-GUANINE DINUCLEOTIDE BIOSYNTHESIS ADAPTER PROTEIN"/>
    <property type="match status" value="1"/>
</dbReference>
<dbReference type="EMBL" id="RCCI01000007">
    <property type="protein sequence ID" value="RLJ62651.1"/>
    <property type="molecule type" value="Genomic_DNA"/>
</dbReference>
<comment type="caution">
    <text evidence="2">The sequence shown here is derived from an EMBL/GenBank/DDBJ whole genome shotgun (WGS) entry which is preliminary data.</text>
</comment>
<evidence type="ECO:0000313" key="3">
    <source>
        <dbReference type="Proteomes" id="UP000268908"/>
    </source>
</evidence>
<evidence type="ECO:0000259" key="1">
    <source>
        <dbReference type="Pfam" id="PF03205"/>
    </source>
</evidence>
<dbReference type="InterPro" id="IPR052539">
    <property type="entry name" value="MGD_biosynthesis_adapter"/>
</dbReference>
<dbReference type="Proteomes" id="UP000268908">
    <property type="component" value="Unassembled WGS sequence"/>
</dbReference>
<dbReference type="CDD" id="cd03116">
    <property type="entry name" value="MobB"/>
    <property type="match status" value="1"/>
</dbReference>
<dbReference type="Pfam" id="PF03205">
    <property type="entry name" value="MobB"/>
    <property type="match status" value="1"/>
</dbReference>
<keyword evidence="3" id="KW-1185">Reference proteome</keyword>
<dbReference type="InterPro" id="IPR004435">
    <property type="entry name" value="MobB_dom"/>
</dbReference>
<dbReference type="RefSeq" id="WP_121242864.1">
    <property type="nucleotide sequence ID" value="NZ_BHVV01000008.1"/>
</dbReference>
<dbReference type="OrthoDB" id="9804758at2"/>
<proteinExistence type="predicted"/>
<dbReference type="Gene3D" id="3.40.50.300">
    <property type="entry name" value="P-loop containing nucleotide triphosphate hydrolases"/>
    <property type="match status" value="1"/>
</dbReference>
<feature type="domain" description="Molybdopterin-guanine dinucleotide biosynthesis protein B (MobB)" evidence="1">
    <location>
        <begin position="3"/>
        <end position="135"/>
    </location>
</feature>